<proteinExistence type="predicted"/>
<dbReference type="Proteomes" id="UP000026961">
    <property type="component" value="Chromosome 7"/>
</dbReference>
<accession>A0A0E0AMV3</accession>
<feature type="region of interest" description="Disordered" evidence="1">
    <location>
        <begin position="1"/>
        <end position="22"/>
    </location>
</feature>
<protein>
    <submittedName>
        <fullName evidence="2">Uncharacterized protein</fullName>
    </submittedName>
</protein>
<name>A0A0E0AMV3_9ORYZ</name>
<dbReference type="EnsemblPlants" id="OGLUM07G22590.1">
    <property type="protein sequence ID" value="OGLUM07G22590.1"/>
    <property type="gene ID" value="OGLUM07G22590"/>
</dbReference>
<sequence length="100" mass="10883">MSGRITHRNGAPAAASPRANSPTCALPITVMLPKLAYTTAASAWASSHAAHRPSSLYRLEAREGRYDGGETSGPRGPRRWCWGGGRGWRRARRAPGRRRC</sequence>
<dbReference type="Gramene" id="OGLUM07G22590.1">
    <property type="protein sequence ID" value="OGLUM07G22590.1"/>
    <property type="gene ID" value="OGLUM07G22590"/>
</dbReference>
<evidence type="ECO:0000313" key="3">
    <source>
        <dbReference type="Proteomes" id="UP000026961"/>
    </source>
</evidence>
<evidence type="ECO:0000313" key="2">
    <source>
        <dbReference type="EnsemblPlants" id="OGLUM07G22590.1"/>
    </source>
</evidence>
<reference evidence="2" key="1">
    <citation type="submission" date="2015-04" db="UniProtKB">
        <authorList>
            <consortium name="EnsemblPlants"/>
        </authorList>
    </citation>
    <scope>IDENTIFICATION</scope>
</reference>
<feature type="compositionally biased region" description="Low complexity" evidence="1">
    <location>
        <begin position="8"/>
        <end position="21"/>
    </location>
</feature>
<organism evidence="2">
    <name type="scientific">Oryza glumipatula</name>
    <dbReference type="NCBI Taxonomy" id="40148"/>
    <lineage>
        <taxon>Eukaryota</taxon>
        <taxon>Viridiplantae</taxon>
        <taxon>Streptophyta</taxon>
        <taxon>Embryophyta</taxon>
        <taxon>Tracheophyta</taxon>
        <taxon>Spermatophyta</taxon>
        <taxon>Magnoliopsida</taxon>
        <taxon>Liliopsida</taxon>
        <taxon>Poales</taxon>
        <taxon>Poaceae</taxon>
        <taxon>BOP clade</taxon>
        <taxon>Oryzoideae</taxon>
        <taxon>Oryzeae</taxon>
        <taxon>Oryzinae</taxon>
        <taxon>Oryza</taxon>
    </lineage>
</organism>
<reference evidence="2" key="2">
    <citation type="submission" date="2018-05" db="EMBL/GenBank/DDBJ databases">
        <title>OgluRS3 (Oryza glumaepatula Reference Sequence Version 3).</title>
        <authorList>
            <person name="Zhang J."/>
            <person name="Kudrna D."/>
            <person name="Lee S."/>
            <person name="Talag J."/>
            <person name="Welchert J."/>
            <person name="Wing R.A."/>
        </authorList>
    </citation>
    <scope>NUCLEOTIDE SEQUENCE [LARGE SCALE GENOMIC DNA]</scope>
</reference>
<dbReference type="AlphaFoldDB" id="A0A0E0AMV3"/>
<dbReference type="HOGENOM" id="CLU_2310494_0_0_1"/>
<keyword evidence="3" id="KW-1185">Reference proteome</keyword>
<evidence type="ECO:0000256" key="1">
    <source>
        <dbReference type="SAM" id="MobiDB-lite"/>
    </source>
</evidence>